<dbReference type="GeneID" id="85348843"/>
<dbReference type="InterPro" id="IPR002068">
    <property type="entry name" value="A-crystallin/Hsp20_dom"/>
</dbReference>
<feature type="domain" description="SHSP" evidence="5">
    <location>
        <begin position="31"/>
        <end position="146"/>
    </location>
</feature>
<protein>
    <submittedName>
        <fullName evidence="6">HSP20-like chaperone</fullName>
    </submittedName>
</protein>
<dbReference type="Gene3D" id="2.60.40.790">
    <property type="match status" value="1"/>
</dbReference>
<dbReference type="InterPro" id="IPR031107">
    <property type="entry name" value="Small_HSP"/>
</dbReference>
<feature type="region of interest" description="Disordered" evidence="4">
    <location>
        <begin position="127"/>
        <end position="146"/>
    </location>
</feature>
<name>A0AA39U971_ARMTA</name>
<gene>
    <name evidence="6" type="ORF">EV420DRAFT_100830</name>
</gene>
<dbReference type="SUPFAM" id="SSF49764">
    <property type="entry name" value="HSP20-like chaperones"/>
    <property type="match status" value="1"/>
</dbReference>
<sequence length="146" mass="15646">MTIRIGGLFNLSVSGSATSEGSESLESRSSGTLSLLSSRFNFRENEGQNMVTASMAAPGMTAEDVQVNVRDGQLTVSSERTHSLEEQGENYSISKRSYKKFSQTLSIPEGIKEDEIKTTVENGMLTVTFPKPPADGQSGTKSITAS</sequence>
<evidence type="ECO:0000313" key="7">
    <source>
        <dbReference type="Proteomes" id="UP001175211"/>
    </source>
</evidence>
<dbReference type="EMBL" id="JAUEPS010000001">
    <property type="protein sequence ID" value="KAK0470250.1"/>
    <property type="molecule type" value="Genomic_DNA"/>
</dbReference>
<dbReference type="Pfam" id="PF00011">
    <property type="entry name" value="HSP20"/>
    <property type="match status" value="1"/>
</dbReference>
<dbReference type="PROSITE" id="PS01031">
    <property type="entry name" value="SHSP"/>
    <property type="match status" value="1"/>
</dbReference>
<reference evidence="6" key="1">
    <citation type="submission" date="2023-06" db="EMBL/GenBank/DDBJ databases">
        <authorList>
            <consortium name="Lawrence Berkeley National Laboratory"/>
            <person name="Ahrendt S."/>
            <person name="Sahu N."/>
            <person name="Indic B."/>
            <person name="Wong-Bajracharya J."/>
            <person name="Merenyi Z."/>
            <person name="Ke H.-M."/>
            <person name="Monk M."/>
            <person name="Kocsube S."/>
            <person name="Drula E."/>
            <person name="Lipzen A."/>
            <person name="Balint B."/>
            <person name="Henrissat B."/>
            <person name="Andreopoulos B."/>
            <person name="Martin F.M."/>
            <person name="Harder C.B."/>
            <person name="Rigling D."/>
            <person name="Ford K.L."/>
            <person name="Foster G.D."/>
            <person name="Pangilinan J."/>
            <person name="Papanicolaou A."/>
            <person name="Barry K."/>
            <person name="LaButti K."/>
            <person name="Viragh M."/>
            <person name="Koriabine M."/>
            <person name="Yan M."/>
            <person name="Riley R."/>
            <person name="Champramary S."/>
            <person name="Plett K.L."/>
            <person name="Tsai I.J."/>
            <person name="Slot J."/>
            <person name="Sipos G."/>
            <person name="Plett J."/>
            <person name="Nagy L.G."/>
            <person name="Grigoriev I.V."/>
        </authorList>
    </citation>
    <scope>NUCLEOTIDE SEQUENCE</scope>
    <source>
        <strain evidence="6">CCBAS 213</strain>
    </source>
</reference>
<dbReference type="CDD" id="cd06464">
    <property type="entry name" value="ACD_sHsps-like"/>
    <property type="match status" value="1"/>
</dbReference>
<keyword evidence="1" id="KW-0346">Stress response</keyword>
<feature type="compositionally biased region" description="Polar residues" evidence="4">
    <location>
        <begin position="137"/>
        <end position="146"/>
    </location>
</feature>
<organism evidence="6 7">
    <name type="scientific">Armillaria tabescens</name>
    <name type="common">Ringless honey mushroom</name>
    <name type="synonym">Agaricus tabescens</name>
    <dbReference type="NCBI Taxonomy" id="1929756"/>
    <lineage>
        <taxon>Eukaryota</taxon>
        <taxon>Fungi</taxon>
        <taxon>Dikarya</taxon>
        <taxon>Basidiomycota</taxon>
        <taxon>Agaricomycotina</taxon>
        <taxon>Agaricomycetes</taxon>
        <taxon>Agaricomycetidae</taxon>
        <taxon>Agaricales</taxon>
        <taxon>Marasmiineae</taxon>
        <taxon>Physalacriaceae</taxon>
        <taxon>Desarmillaria</taxon>
    </lineage>
</organism>
<comment type="caution">
    <text evidence="6">The sequence shown here is derived from an EMBL/GenBank/DDBJ whole genome shotgun (WGS) entry which is preliminary data.</text>
</comment>
<comment type="similarity">
    <text evidence="2 3">Belongs to the small heat shock protein (HSP20) family.</text>
</comment>
<evidence type="ECO:0000313" key="6">
    <source>
        <dbReference type="EMBL" id="KAK0470250.1"/>
    </source>
</evidence>
<dbReference type="InterPro" id="IPR008978">
    <property type="entry name" value="HSP20-like_chaperone"/>
</dbReference>
<keyword evidence="7" id="KW-1185">Reference proteome</keyword>
<evidence type="ECO:0000256" key="3">
    <source>
        <dbReference type="RuleBase" id="RU003616"/>
    </source>
</evidence>
<dbReference type="AlphaFoldDB" id="A0AA39U971"/>
<evidence type="ECO:0000256" key="4">
    <source>
        <dbReference type="SAM" id="MobiDB-lite"/>
    </source>
</evidence>
<evidence type="ECO:0000259" key="5">
    <source>
        <dbReference type="PROSITE" id="PS01031"/>
    </source>
</evidence>
<proteinExistence type="inferred from homology"/>
<accession>A0AA39U971</accession>
<dbReference type="RefSeq" id="XP_060340043.1">
    <property type="nucleotide sequence ID" value="XM_060465295.1"/>
</dbReference>
<dbReference type="PANTHER" id="PTHR11527">
    <property type="entry name" value="HEAT-SHOCK PROTEIN 20 FAMILY MEMBER"/>
    <property type="match status" value="1"/>
</dbReference>
<evidence type="ECO:0000256" key="1">
    <source>
        <dbReference type="ARBA" id="ARBA00023016"/>
    </source>
</evidence>
<evidence type="ECO:0000256" key="2">
    <source>
        <dbReference type="PROSITE-ProRule" id="PRU00285"/>
    </source>
</evidence>
<dbReference type="Proteomes" id="UP001175211">
    <property type="component" value="Unassembled WGS sequence"/>
</dbReference>